<dbReference type="Proteomes" id="UP000662770">
    <property type="component" value="Chromosome"/>
</dbReference>
<proteinExistence type="predicted"/>
<feature type="region of interest" description="Disordered" evidence="1">
    <location>
        <begin position="23"/>
        <end position="46"/>
    </location>
</feature>
<name>A0ABX7QTM3_9GAMM</name>
<reference evidence="2 3" key="1">
    <citation type="submission" date="2021-03" db="EMBL/GenBank/DDBJ databases">
        <title>Novel species identification of genus Shewanella.</title>
        <authorList>
            <person name="Liu G."/>
            <person name="Zhang Q."/>
        </authorList>
    </citation>
    <scope>NUCLEOTIDE SEQUENCE [LARGE SCALE GENOMIC DNA]</scope>
    <source>
        <strain evidence="2 3">FJAT-51800</strain>
    </source>
</reference>
<evidence type="ECO:0000313" key="2">
    <source>
        <dbReference type="EMBL" id="QSX34271.1"/>
    </source>
</evidence>
<evidence type="ECO:0008006" key="4">
    <source>
        <dbReference type="Google" id="ProtNLM"/>
    </source>
</evidence>
<dbReference type="EMBL" id="CP071503">
    <property type="protein sequence ID" value="QSX34271.1"/>
    <property type="molecule type" value="Genomic_DNA"/>
</dbReference>
<evidence type="ECO:0000313" key="3">
    <source>
        <dbReference type="Proteomes" id="UP000662770"/>
    </source>
</evidence>
<protein>
    <recommendedName>
        <fullName evidence="4">Transposase</fullName>
    </recommendedName>
</protein>
<keyword evidence="3" id="KW-1185">Reference proteome</keyword>
<gene>
    <name evidence="2" type="ORF">JYB87_03195</name>
</gene>
<dbReference type="RefSeq" id="WP_207355475.1">
    <property type="nucleotide sequence ID" value="NZ_CP071503.1"/>
</dbReference>
<sequence length="46" mass="4969">MKAYQGGWVSALFDAAVAPVETKAKKDVTKSQRSSHVLTPKTVKHA</sequence>
<accession>A0ABX7QTM3</accession>
<organism evidence="2 3">
    <name type="scientific">Shewanella avicenniae</name>
    <dbReference type="NCBI Taxonomy" id="2814294"/>
    <lineage>
        <taxon>Bacteria</taxon>
        <taxon>Pseudomonadati</taxon>
        <taxon>Pseudomonadota</taxon>
        <taxon>Gammaproteobacteria</taxon>
        <taxon>Alteromonadales</taxon>
        <taxon>Shewanellaceae</taxon>
        <taxon>Shewanella</taxon>
    </lineage>
</organism>
<evidence type="ECO:0000256" key="1">
    <source>
        <dbReference type="SAM" id="MobiDB-lite"/>
    </source>
</evidence>